<reference evidence="1 2" key="1">
    <citation type="submission" date="2018-06" db="EMBL/GenBank/DDBJ databases">
        <title>Comparative genomics reveals the genomic features of Rhizophagus irregularis, R. cerebriforme, R. diaphanum and Gigaspora rosea, and their symbiotic lifestyle signature.</title>
        <authorList>
            <person name="Morin E."/>
            <person name="San Clemente H."/>
            <person name="Chen E.C.H."/>
            <person name="De La Providencia I."/>
            <person name="Hainaut M."/>
            <person name="Kuo A."/>
            <person name="Kohler A."/>
            <person name="Murat C."/>
            <person name="Tang N."/>
            <person name="Roy S."/>
            <person name="Loubradou J."/>
            <person name="Henrissat B."/>
            <person name="Grigoriev I.V."/>
            <person name="Corradi N."/>
            <person name="Roux C."/>
            <person name="Martin F.M."/>
        </authorList>
    </citation>
    <scope>NUCLEOTIDE SEQUENCE [LARGE SCALE GENOMIC DNA]</scope>
    <source>
        <strain evidence="1 2">DAOM 227022</strain>
    </source>
</reference>
<name>A0A397T7U5_9GLOM</name>
<dbReference type="EMBL" id="QKYT01000094">
    <property type="protein sequence ID" value="RIA93922.1"/>
    <property type="molecule type" value="Genomic_DNA"/>
</dbReference>
<comment type="caution">
    <text evidence="1">The sequence shown here is derived from an EMBL/GenBank/DDBJ whole genome shotgun (WGS) entry which is preliminary data.</text>
</comment>
<keyword evidence="2" id="KW-1185">Reference proteome</keyword>
<proteinExistence type="predicted"/>
<dbReference type="Proteomes" id="UP000265703">
    <property type="component" value="Unassembled WGS sequence"/>
</dbReference>
<dbReference type="AlphaFoldDB" id="A0A397T7U5"/>
<organism evidence="1 2">
    <name type="scientific">Glomus cerebriforme</name>
    <dbReference type="NCBI Taxonomy" id="658196"/>
    <lineage>
        <taxon>Eukaryota</taxon>
        <taxon>Fungi</taxon>
        <taxon>Fungi incertae sedis</taxon>
        <taxon>Mucoromycota</taxon>
        <taxon>Glomeromycotina</taxon>
        <taxon>Glomeromycetes</taxon>
        <taxon>Glomerales</taxon>
        <taxon>Glomeraceae</taxon>
        <taxon>Glomus</taxon>
    </lineage>
</organism>
<gene>
    <name evidence="1" type="ORF">C1645_761341</name>
</gene>
<accession>A0A397T7U5</accession>
<dbReference type="OrthoDB" id="2366293at2759"/>
<protein>
    <submittedName>
        <fullName evidence="1">Uncharacterized protein</fullName>
    </submittedName>
</protein>
<evidence type="ECO:0000313" key="1">
    <source>
        <dbReference type="EMBL" id="RIA93922.1"/>
    </source>
</evidence>
<sequence>MSSLGINNAVVPTIITPNPTSDFNTTTVSIPKMPKSNPYVSTLPSSLVKYTYIKEDGVITIYDTQFSNNGKPELIPKYQIKTPTSSDPNVCIQDYYNNSQLYWNAFPRLNEVTTTINNDNTTTTTITPLPNNSVNKHQYLGDNLNVKNHRFSNLSTTSFESTSSNGSACTFNSSSSSLSLNGINNNGMDGINKLIKPTSTWEISNLSTPNTLVKYEKLLGGYVVSWNGRMFLWRINGTVNNVPVDFNKKKRSSFISSYSSKKNTNVFSNGSLIPGNDGEKQSELYCVEGLSGLGARIAEFEKETNILYINVSNKILDTDSYNTSKSNSKEEELLTSFETFILVTGLIAKNSARKLIKKQQENPNDRYTEPHLFNYSPFFMFCGFCS</sequence>
<evidence type="ECO:0000313" key="2">
    <source>
        <dbReference type="Proteomes" id="UP000265703"/>
    </source>
</evidence>